<feature type="compositionally biased region" description="Low complexity" evidence="1">
    <location>
        <begin position="331"/>
        <end position="344"/>
    </location>
</feature>
<feature type="compositionally biased region" description="Low complexity" evidence="1">
    <location>
        <begin position="105"/>
        <end position="120"/>
    </location>
</feature>
<feature type="compositionally biased region" description="Polar residues" evidence="1">
    <location>
        <begin position="167"/>
        <end position="179"/>
    </location>
</feature>
<feature type="region of interest" description="Disordered" evidence="1">
    <location>
        <begin position="31"/>
        <end position="124"/>
    </location>
</feature>
<feature type="compositionally biased region" description="Low complexity" evidence="1">
    <location>
        <begin position="31"/>
        <end position="45"/>
    </location>
</feature>
<gene>
    <name evidence="2" type="ORF">C9374_011182</name>
</gene>
<sequence>MESLQGANMNSSVASSAACITSSTSSPSILMTINNNNNHSSSQHISRCHSSHQYSTTTTTSATTTTSSHQNHSSSRSFKQFFSKLANMVKPNPAKKKKKKKKENSTTSSSSGCSSPSSSSFETLKHVSSPTHGVAISNLPSMNDECFMSMASSSYHHHPPSQQQISNFPSHPTHHQPSQQPFMFSSVIAKTRDSRTRAKNTSSTSLPDNCCTTTTTTLGGISCSNHSPLTNMTTATALSTSPRMIGHTHTKNHSSSTILFNEEQVSSDLDLDWDDVVEDLEKFSSFTMTMDDKENVVLDHRHQQTELNEEERQPHSSVQQNKHSKRRHTTHFSSKSYHHSAFSSQPSLANKLPNNCSRSKRESSKSENRIKDQDDLDTMVDLMWITDGPTTTSTTMETVNRKKNPSLLSVVDSCDISVDTNKNGNNSASFVHIKSTSASNLYSSLSTQDFEDFSFSPGCNFQTSSSIIAL</sequence>
<feature type="compositionally biased region" description="Basic residues" evidence="1">
    <location>
        <begin position="93"/>
        <end position="102"/>
    </location>
</feature>
<feature type="compositionally biased region" description="Basic and acidic residues" evidence="1">
    <location>
        <begin position="359"/>
        <end position="373"/>
    </location>
</feature>
<evidence type="ECO:0000313" key="2">
    <source>
        <dbReference type="EMBL" id="KAG2374103.1"/>
    </source>
</evidence>
<feature type="region of interest" description="Disordered" evidence="1">
    <location>
        <begin position="152"/>
        <end position="179"/>
    </location>
</feature>
<dbReference type="AlphaFoldDB" id="A0AA88KDG1"/>
<evidence type="ECO:0000256" key="1">
    <source>
        <dbReference type="SAM" id="MobiDB-lite"/>
    </source>
</evidence>
<feature type="compositionally biased region" description="Low complexity" evidence="1">
    <location>
        <begin position="51"/>
        <end position="84"/>
    </location>
</feature>
<evidence type="ECO:0000313" key="3">
    <source>
        <dbReference type="Proteomes" id="UP000816034"/>
    </source>
</evidence>
<dbReference type="GeneID" id="68103636"/>
<feature type="region of interest" description="Disordered" evidence="1">
    <location>
        <begin position="303"/>
        <end position="373"/>
    </location>
</feature>
<organism evidence="2 3">
    <name type="scientific">Naegleria lovaniensis</name>
    <name type="common">Amoeba</name>
    <dbReference type="NCBI Taxonomy" id="51637"/>
    <lineage>
        <taxon>Eukaryota</taxon>
        <taxon>Discoba</taxon>
        <taxon>Heterolobosea</taxon>
        <taxon>Tetramitia</taxon>
        <taxon>Eutetramitia</taxon>
        <taxon>Vahlkampfiidae</taxon>
        <taxon>Naegleria</taxon>
    </lineage>
</organism>
<comment type="caution">
    <text evidence="2">The sequence shown here is derived from an EMBL/GenBank/DDBJ whole genome shotgun (WGS) entry which is preliminary data.</text>
</comment>
<proteinExistence type="predicted"/>
<feature type="compositionally biased region" description="Basic and acidic residues" evidence="1">
    <location>
        <begin position="303"/>
        <end position="314"/>
    </location>
</feature>
<feature type="compositionally biased region" description="Polar residues" evidence="1">
    <location>
        <begin position="345"/>
        <end position="356"/>
    </location>
</feature>
<protein>
    <submittedName>
        <fullName evidence="2">Uncharacterized protein</fullName>
    </submittedName>
</protein>
<name>A0AA88KDG1_NAELO</name>
<dbReference type="Proteomes" id="UP000816034">
    <property type="component" value="Unassembled WGS sequence"/>
</dbReference>
<accession>A0AA88KDG1</accession>
<dbReference type="EMBL" id="PYSW02000048">
    <property type="protein sequence ID" value="KAG2374103.1"/>
    <property type="molecule type" value="Genomic_DNA"/>
</dbReference>
<keyword evidence="3" id="KW-1185">Reference proteome</keyword>
<reference evidence="2 3" key="1">
    <citation type="journal article" date="2018" name="BMC Genomics">
        <title>The genome of Naegleria lovaniensis, the basis for a comparative approach to unravel pathogenicity factors of the human pathogenic amoeba N. fowleri.</title>
        <authorList>
            <person name="Liechti N."/>
            <person name="Schurch N."/>
            <person name="Bruggmann R."/>
            <person name="Wittwer M."/>
        </authorList>
    </citation>
    <scope>NUCLEOTIDE SEQUENCE [LARGE SCALE GENOMIC DNA]</scope>
    <source>
        <strain evidence="2 3">ATCC 30569</strain>
    </source>
</reference>
<dbReference type="RefSeq" id="XP_044543277.1">
    <property type="nucleotide sequence ID" value="XM_044686809.1"/>
</dbReference>